<dbReference type="Proteomes" id="UP000013063">
    <property type="component" value="Unassembled WGS sequence"/>
</dbReference>
<evidence type="ECO:0000256" key="1">
    <source>
        <dbReference type="SAM" id="Phobius"/>
    </source>
</evidence>
<evidence type="ECO:0000313" key="2">
    <source>
        <dbReference type="EMBL" id="ENZ80279.1"/>
    </source>
</evidence>
<dbReference type="RefSeq" id="WP_004623974.1">
    <property type="nucleotide sequence ID" value="NZ_APMP01000036.1"/>
</dbReference>
<feature type="transmembrane region" description="Helical" evidence="1">
    <location>
        <begin position="68"/>
        <end position="88"/>
    </location>
</feature>
<dbReference type="InterPro" id="IPR006747">
    <property type="entry name" value="DUF599"/>
</dbReference>
<dbReference type="EMBL" id="APMP01000036">
    <property type="protein sequence ID" value="ENZ80279.1"/>
    <property type="molecule type" value="Genomic_DNA"/>
</dbReference>
<feature type="transmembrane region" description="Helical" evidence="1">
    <location>
        <begin position="178"/>
        <end position="208"/>
    </location>
</feature>
<dbReference type="Pfam" id="PF04654">
    <property type="entry name" value="DUF599"/>
    <property type="match status" value="1"/>
</dbReference>
<keyword evidence="1" id="KW-0812">Transmembrane</keyword>
<proteinExistence type="predicted"/>
<evidence type="ECO:0000313" key="3">
    <source>
        <dbReference type="Proteomes" id="UP000013063"/>
    </source>
</evidence>
<comment type="caution">
    <text evidence="2">The sequence shown here is derived from an EMBL/GenBank/DDBJ whole genome shotgun (WGS) entry which is preliminary data.</text>
</comment>
<dbReference type="PATRIC" id="fig|1292034.3.peg.3820"/>
<reference evidence="2 3" key="1">
    <citation type="journal article" date="2013" name="Genome Announc.">
        <title>Draft Genome Sequence for Caulobacter sp. Strain OR37, a Bacterium Tolerant to Heavy Metals.</title>
        <authorList>
            <person name="Utturkar S.M."/>
            <person name="Bollmann A."/>
            <person name="Brzoska R.M."/>
            <person name="Klingeman D.M."/>
            <person name="Epstein S.E."/>
            <person name="Palumbo A.V."/>
            <person name="Brown S.D."/>
        </authorList>
    </citation>
    <scope>NUCLEOTIDE SEQUENCE [LARGE SCALE GENOMIC DNA]</scope>
    <source>
        <strain evidence="2 3">OR37</strain>
    </source>
</reference>
<protein>
    <submittedName>
        <fullName evidence="2">Putative membrane protein</fullName>
    </submittedName>
</protein>
<dbReference type="OrthoDB" id="9806874at2"/>
<keyword evidence="1" id="KW-0472">Membrane</keyword>
<name>R0EDZ7_CAUVI</name>
<dbReference type="eggNOG" id="COG3821">
    <property type="taxonomic scope" value="Bacteria"/>
</dbReference>
<keyword evidence="3" id="KW-1185">Reference proteome</keyword>
<organism evidence="2 3">
    <name type="scientific">Caulobacter vibrioides OR37</name>
    <dbReference type="NCBI Taxonomy" id="1292034"/>
    <lineage>
        <taxon>Bacteria</taxon>
        <taxon>Pseudomonadati</taxon>
        <taxon>Pseudomonadota</taxon>
        <taxon>Alphaproteobacteria</taxon>
        <taxon>Caulobacterales</taxon>
        <taxon>Caulobacteraceae</taxon>
        <taxon>Caulobacter</taxon>
    </lineage>
</organism>
<dbReference type="STRING" id="1292034.OR37_03849"/>
<keyword evidence="1" id="KW-1133">Transmembrane helix</keyword>
<sequence precursor="true">MPLLDIFAVLVFALCSVLYEPALRRLGEGRGALNTDMTVIRRRWMQEMSVREVALLDGQLLGHAINSASFFASSNLILIAATAGALFGGDKSLHSIEGLRVLAKTTPVMFQIKLGLVLVALARGLLDFIWAIRQMNYCLAAIGAAPSWAPKAVLAEYAEAAGGILNPALSAFNAGVRAYYFALAAAVWLLGPLPFLAATLGAMSLLLWRQRRSRASDAVRKVREILERQPVTHGPHFARSPNAPPEERI</sequence>
<accession>R0EDZ7</accession>
<dbReference type="AlphaFoldDB" id="R0EDZ7"/>
<gene>
    <name evidence="2" type="ORF">OR37_03849</name>
</gene>
<feature type="transmembrane region" description="Helical" evidence="1">
    <location>
        <begin position="108"/>
        <end position="126"/>
    </location>
</feature>